<gene>
    <name evidence="2" type="ORF">ANI01nite_26980</name>
</gene>
<evidence type="ECO:0000313" key="2">
    <source>
        <dbReference type="EMBL" id="GEC13495.1"/>
    </source>
</evidence>
<evidence type="ECO:0000259" key="1">
    <source>
        <dbReference type="Pfam" id="PF00582"/>
    </source>
</evidence>
<reference evidence="2 3" key="1">
    <citation type="submission" date="2019-06" db="EMBL/GenBank/DDBJ databases">
        <title>Whole genome shotgun sequence of Glutamicibacter nicotianae NBRC 14234.</title>
        <authorList>
            <person name="Hosoyama A."/>
            <person name="Uohara A."/>
            <person name="Ohji S."/>
            <person name="Ichikawa N."/>
        </authorList>
    </citation>
    <scope>NUCLEOTIDE SEQUENCE [LARGE SCALE GENOMIC DNA]</scope>
    <source>
        <strain evidence="2 3">NBRC 14234</strain>
    </source>
</reference>
<dbReference type="InterPro" id="IPR006016">
    <property type="entry name" value="UspA"/>
</dbReference>
<dbReference type="SUPFAM" id="SSF52402">
    <property type="entry name" value="Adenine nucleotide alpha hydrolases-like"/>
    <property type="match status" value="1"/>
</dbReference>
<dbReference type="CDD" id="cd00293">
    <property type="entry name" value="USP-like"/>
    <property type="match status" value="1"/>
</dbReference>
<dbReference type="Pfam" id="PF00582">
    <property type="entry name" value="Usp"/>
    <property type="match status" value="1"/>
</dbReference>
<keyword evidence="3" id="KW-1185">Reference proteome</keyword>
<feature type="domain" description="UspA" evidence="1">
    <location>
        <begin position="6"/>
        <end position="151"/>
    </location>
</feature>
<accession>A0ABQ0RNZ6</accession>
<dbReference type="RefSeq" id="WP_161567494.1">
    <property type="nucleotide sequence ID" value="NZ_BAAAWM010000001.1"/>
</dbReference>
<proteinExistence type="predicted"/>
<protein>
    <recommendedName>
        <fullName evidence="1">UspA domain-containing protein</fullName>
    </recommendedName>
</protein>
<dbReference type="InterPro" id="IPR014729">
    <property type="entry name" value="Rossmann-like_a/b/a_fold"/>
</dbReference>
<dbReference type="Gene3D" id="3.40.50.620">
    <property type="entry name" value="HUPs"/>
    <property type="match status" value="1"/>
</dbReference>
<sequence>MEQRPIILGVPDRFDPHVLATAAQLAGALGTGLLCVHVDATGYPLEELPDGTVRSAPLDPESGEEAIVRFPQELLLQLEAQLAGTEVHWQAHATAGGPGQQLARLAVRHDAALIVLGVRQRSMANVIRELLNGSVALHLTHRQRHPVLLVPPLPARRAEQIQSS</sequence>
<organism evidence="2 3">
    <name type="scientific">Glutamicibacter nicotianae</name>
    <name type="common">Arthrobacter nicotianae</name>
    <dbReference type="NCBI Taxonomy" id="37929"/>
    <lineage>
        <taxon>Bacteria</taxon>
        <taxon>Bacillati</taxon>
        <taxon>Actinomycetota</taxon>
        <taxon>Actinomycetes</taxon>
        <taxon>Micrococcales</taxon>
        <taxon>Micrococcaceae</taxon>
        <taxon>Glutamicibacter</taxon>
    </lineage>
</organism>
<dbReference type="Proteomes" id="UP000316242">
    <property type="component" value="Unassembled WGS sequence"/>
</dbReference>
<name>A0ABQ0RNZ6_GLUNI</name>
<dbReference type="EMBL" id="BJNE01000014">
    <property type="protein sequence ID" value="GEC13495.1"/>
    <property type="molecule type" value="Genomic_DNA"/>
</dbReference>
<comment type="caution">
    <text evidence="2">The sequence shown here is derived from an EMBL/GenBank/DDBJ whole genome shotgun (WGS) entry which is preliminary data.</text>
</comment>
<evidence type="ECO:0000313" key="3">
    <source>
        <dbReference type="Proteomes" id="UP000316242"/>
    </source>
</evidence>